<dbReference type="InterPro" id="IPR023210">
    <property type="entry name" value="NADP_OxRdtase_dom"/>
</dbReference>
<dbReference type="InterPro" id="IPR036812">
    <property type="entry name" value="NAD(P)_OxRdtase_dom_sf"/>
</dbReference>
<reference evidence="2 3" key="1">
    <citation type="submission" date="2019-03" db="EMBL/GenBank/DDBJ databases">
        <authorList>
            <consortium name="Pathogen Informatics"/>
        </authorList>
    </citation>
    <scope>NUCLEOTIDE SEQUENCE [LARGE SCALE GENOMIC DNA]</scope>
    <source>
        <strain evidence="2 3">NCTC12998</strain>
    </source>
</reference>
<sequence>MALAWVLREEKVTSVLIGASKTTQLDDAVGMLANRHFSAEECAAIDAILAA</sequence>
<accession>A0A485BZC5</accession>
<dbReference type="Pfam" id="PF00248">
    <property type="entry name" value="Aldo_ket_red"/>
    <property type="match status" value="1"/>
</dbReference>
<organism evidence="2 3">
    <name type="scientific">Raoultella planticola</name>
    <name type="common">Klebsiella planticola</name>
    <dbReference type="NCBI Taxonomy" id="575"/>
    <lineage>
        <taxon>Bacteria</taxon>
        <taxon>Pseudomonadati</taxon>
        <taxon>Pseudomonadota</taxon>
        <taxon>Gammaproteobacteria</taxon>
        <taxon>Enterobacterales</taxon>
        <taxon>Enterobacteriaceae</taxon>
        <taxon>Klebsiella/Raoultella group</taxon>
        <taxon>Raoultella</taxon>
    </lineage>
</organism>
<dbReference type="EMBL" id="CAADJE010000025">
    <property type="protein sequence ID" value="VFS79197.1"/>
    <property type="molecule type" value="Genomic_DNA"/>
</dbReference>
<dbReference type="Proteomes" id="UP000345637">
    <property type="component" value="Unassembled WGS sequence"/>
</dbReference>
<gene>
    <name evidence="2" type="primary">yghZ_3</name>
    <name evidence="2" type="ORF">NCTC12998_05310</name>
</gene>
<dbReference type="AlphaFoldDB" id="A0A485BZC5"/>
<evidence type="ECO:0000313" key="2">
    <source>
        <dbReference type="EMBL" id="VFS79197.1"/>
    </source>
</evidence>
<dbReference type="SUPFAM" id="SSF51430">
    <property type="entry name" value="NAD(P)-linked oxidoreductase"/>
    <property type="match status" value="1"/>
</dbReference>
<feature type="domain" description="NADP-dependent oxidoreductase" evidence="1">
    <location>
        <begin position="1"/>
        <end position="49"/>
    </location>
</feature>
<dbReference type="Gene3D" id="3.20.20.100">
    <property type="entry name" value="NADP-dependent oxidoreductase domain"/>
    <property type="match status" value="1"/>
</dbReference>
<name>A0A485BZC5_RAOPL</name>
<evidence type="ECO:0000259" key="1">
    <source>
        <dbReference type="Pfam" id="PF00248"/>
    </source>
</evidence>
<proteinExistence type="predicted"/>
<protein>
    <submittedName>
        <fullName evidence="2">L-glyceraldehyde 3-phosphate reductase</fullName>
    </submittedName>
</protein>
<evidence type="ECO:0000313" key="3">
    <source>
        <dbReference type="Proteomes" id="UP000345637"/>
    </source>
</evidence>